<evidence type="ECO:0000313" key="3">
    <source>
        <dbReference type="EMBL" id="GAA0459178.1"/>
    </source>
</evidence>
<feature type="coiled-coil region" evidence="1">
    <location>
        <begin position="141"/>
        <end position="168"/>
    </location>
</feature>
<feature type="transmembrane region" description="Helical" evidence="2">
    <location>
        <begin position="12"/>
        <end position="34"/>
    </location>
</feature>
<reference evidence="3" key="1">
    <citation type="journal article" date="2014" name="Int. J. Syst. Evol. Microbiol.">
        <title>Complete genome sequence of Corynebacterium casei LMG S-19264T (=DSM 44701T), isolated from a smear-ripened cheese.</title>
        <authorList>
            <consortium name="US DOE Joint Genome Institute (JGI-PGF)"/>
            <person name="Walter F."/>
            <person name="Albersmeier A."/>
            <person name="Kalinowski J."/>
            <person name="Ruckert C."/>
        </authorList>
    </citation>
    <scope>NUCLEOTIDE SEQUENCE</scope>
    <source>
        <strain evidence="3">JCM 12289</strain>
    </source>
</reference>
<dbReference type="AlphaFoldDB" id="A0AAV3SFA7"/>
<feature type="transmembrane region" description="Helical" evidence="2">
    <location>
        <begin position="40"/>
        <end position="57"/>
    </location>
</feature>
<organism evidence="3 6">
    <name type="scientific">Halococcus dombrowskii</name>
    <dbReference type="NCBI Taxonomy" id="179637"/>
    <lineage>
        <taxon>Archaea</taxon>
        <taxon>Methanobacteriati</taxon>
        <taxon>Methanobacteriota</taxon>
        <taxon>Stenosarchaea group</taxon>
        <taxon>Halobacteria</taxon>
        <taxon>Halobacteriales</taxon>
        <taxon>Halococcaceae</taxon>
        <taxon>Halococcus</taxon>
    </lineage>
</organism>
<gene>
    <name evidence="3" type="ORF">GCM10008985_14370</name>
    <name evidence="4" type="ORF">MUK72_03255</name>
</gene>
<dbReference type="Proteomes" id="UP000830542">
    <property type="component" value="Chromosome"/>
</dbReference>
<dbReference type="RefSeq" id="WP_244703906.1">
    <property type="nucleotide sequence ID" value="NZ_BAAADN010000022.1"/>
</dbReference>
<name>A0AAV3SFA7_HALDO</name>
<evidence type="ECO:0000313" key="4">
    <source>
        <dbReference type="EMBL" id="UOO95733.1"/>
    </source>
</evidence>
<dbReference type="EMBL" id="BAAADN010000022">
    <property type="protein sequence ID" value="GAA0459178.1"/>
    <property type="molecule type" value="Genomic_DNA"/>
</dbReference>
<dbReference type="Proteomes" id="UP001500962">
    <property type="component" value="Unassembled WGS sequence"/>
</dbReference>
<dbReference type="EMBL" id="CP095005">
    <property type="protein sequence ID" value="UOO95733.1"/>
    <property type="molecule type" value="Genomic_DNA"/>
</dbReference>
<reference evidence="3" key="3">
    <citation type="submission" date="2023-12" db="EMBL/GenBank/DDBJ databases">
        <authorList>
            <person name="Sun Q."/>
            <person name="Inoue M."/>
        </authorList>
    </citation>
    <scope>NUCLEOTIDE SEQUENCE</scope>
    <source>
        <strain evidence="3">JCM 12289</strain>
    </source>
</reference>
<keyword evidence="5" id="KW-1185">Reference proteome</keyword>
<sequence length="309" mass="35848">MVRDEIEKCLKAYWTAILFLIAATGIVIGVIVGYRLPSIIVEYGTLLLVVVTLATVFQNSQLIKNAAEERKLNRNVLIEQRKDAIVQLLIRGIDSLDNSLHRDMTRLKDLSQEGDKVILPPLHDEMSPPKDQMLHDIDSEYEDIIEDIESYKKIRKKYQKKRGKLEMELSADIPLQISDNQQSKLVEAWIRYHGRVENEEMAIRNLLGQSDNVVRGIFGSPDQYGWENGTSKGWIGNNWSSLRRIFLSIQDDPQYTEHFSSLFNLGKILQKKNKQISDKLLEARRNFKDDYNVFESEIRDKKKEIDGRR</sequence>
<accession>A0AAV3SFA7</accession>
<evidence type="ECO:0000313" key="5">
    <source>
        <dbReference type="Proteomes" id="UP000830542"/>
    </source>
</evidence>
<proteinExistence type="predicted"/>
<keyword evidence="2" id="KW-0472">Membrane</keyword>
<evidence type="ECO:0000256" key="1">
    <source>
        <dbReference type="SAM" id="Coils"/>
    </source>
</evidence>
<keyword evidence="1" id="KW-0175">Coiled coil</keyword>
<evidence type="ECO:0000313" key="6">
    <source>
        <dbReference type="Proteomes" id="UP001500962"/>
    </source>
</evidence>
<keyword evidence="2" id="KW-1133">Transmembrane helix</keyword>
<evidence type="ECO:0000256" key="2">
    <source>
        <dbReference type="SAM" id="Phobius"/>
    </source>
</evidence>
<dbReference type="GeneID" id="71760833"/>
<reference evidence="4" key="2">
    <citation type="submission" date="2022-04" db="EMBL/GenBank/DDBJ databases">
        <title>Sequencing and genomic assembly of Halococcus dombrowskii.</title>
        <authorList>
            <person name="Lim S.W."/>
            <person name="MacLea K.S."/>
        </authorList>
    </citation>
    <scope>NUCLEOTIDE SEQUENCE</scope>
    <source>
        <strain evidence="4">H4</strain>
    </source>
</reference>
<dbReference type="KEGG" id="hdo:MUK72_03255"/>
<protein>
    <submittedName>
        <fullName evidence="3">Uncharacterized protein</fullName>
    </submittedName>
</protein>
<keyword evidence="2" id="KW-0812">Transmembrane</keyword>